<evidence type="ECO:0000313" key="3">
    <source>
        <dbReference type="Proteomes" id="UP000265618"/>
    </source>
</evidence>
<gene>
    <name evidence="2" type="ORF">KIPB_008396</name>
</gene>
<evidence type="ECO:0000313" key="2">
    <source>
        <dbReference type="EMBL" id="GIQ86525.1"/>
    </source>
</evidence>
<organism evidence="2 3">
    <name type="scientific">Kipferlia bialata</name>
    <dbReference type="NCBI Taxonomy" id="797122"/>
    <lineage>
        <taxon>Eukaryota</taxon>
        <taxon>Metamonada</taxon>
        <taxon>Carpediemonas-like organisms</taxon>
        <taxon>Kipferlia</taxon>
    </lineage>
</organism>
<keyword evidence="3" id="KW-1185">Reference proteome</keyword>
<sequence>MDMATWQWQTLIGPQGQSSAKGEESSETHASSDLDGGLKPTPDSASATDTWPPGREDHYTFCLDGKMVVVGGCEGKRRDDTSEVWCLDPETQSWSRLPDMPPDDRSLGYRVAEVVHGRAYVLSQRYLYTFTYERGWRTEAALPFRGPIEYNTIMAVDRHVIVLLGAHDKPPGVWVYDTISGEWENRGFPFSDETFDVSGVMLSEGTAMVFAVERFRNRMLMTMTLGQPHVSHSPVEATASRRERVQ</sequence>
<dbReference type="InterPro" id="IPR006652">
    <property type="entry name" value="Kelch_1"/>
</dbReference>
<dbReference type="SUPFAM" id="SSF117281">
    <property type="entry name" value="Kelch motif"/>
    <property type="match status" value="1"/>
</dbReference>
<dbReference type="AlphaFoldDB" id="A0A9K3D1G5"/>
<dbReference type="OrthoDB" id="10250130at2759"/>
<accession>A0A9K3D1G5</accession>
<feature type="region of interest" description="Disordered" evidence="1">
    <location>
        <begin position="1"/>
        <end position="52"/>
    </location>
</feature>
<dbReference type="Proteomes" id="UP000265618">
    <property type="component" value="Unassembled WGS sequence"/>
</dbReference>
<comment type="caution">
    <text evidence="2">The sequence shown here is derived from an EMBL/GenBank/DDBJ whole genome shotgun (WGS) entry which is preliminary data.</text>
</comment>
<name>A0A9K3D1G5_9EUKA</name>
<evidence type="ECO:0000256" key="1">
    <source>
        <dbReference type="SAM" id="MobiDB-lite"/>
    </source>
</evidence>
<feature type="compositionally biased region" description="Basic and acidic residues" evidence="1">
    <location>
        <begin position="21"/>
        <end position="32"/>
    </location>
</feature>
<dbReference type="Pfam" id="PF01344">
    <property type="entry name" value="Kelch_1"/>
    <property type="match status" value="1"/>
</dbReference>
<dbReference type="Gene3D" id="2.120.10.80">
    <property type="entry name" value="Kelch-type beta propeller"/>
    <property type="match status" value="1"/>
</dbReference>
<feature type="compositionally biased region" description="Polar residues" evidence="1">
    <location>
        <begin position="1"/>
        <end position="20"/>
    </location>
</feature>
<proteinExistence type="predicted"/>
<protein>
    <submittedName>
        <fullName evidence="2">Uncharacterized protein</fullName>
    </submittedName>
</protein>
<dbReference type="EMBL" id="BDIP01002589">
    <property type="protein sequence ID" value="GIQ86525.1"/>
    <property type="molecule type" value="Genomic_DNA"/>
</dbReference>
<reference evidence="2 3" key="1">
    <citation type="journal article" date="2018" name="PLoS ONE">
        <title>The draft genome of Kipferlia bialata reveals reductive genome evolution in fornicate parasites.</title>
        <authorList>
            <person name="Tanifuji G."/>
            <person name="Takabayashi S."/>
            <person name="Kume K."/>
            <person name="Takagi M."/>
            <person name="Nakayama T."/>
            <person name="Kamikawa R."/>
            <person name="Inagaki Y."/>
            <person name="Hashimoto T."/>
        </authorList>
    </citation>
    <scope>NUCLEOTIDE SEQUENCE [LARGE SCALE GENOMIC DNA]</scope>
    <source>
        <strain evidence="2">NY0173</strain>
    </source>
</reference>
<dbReference type="InterPro" id="IPR015915">
    <property type="entry name" value="Kelch-typ_b-propeller"/>
</dbReference>